<evidence type="ECO:0000259" key="4">
    <source>
        <dbReference type="Pfam" id="PF13193"/>
    </source>
</evidence>
<evidence type="ECO:0000256" key="2">
    <source>
        <dbReference type="ARBA" id="ARBA00022598"/>
    </source>
</evidence>
<dbReference type="Proteomes" id="UP000091926">
    <property type="component" value="Chromosome"/>
</dbReference>
<dbReference type="Gene3D" id="3.40.50.12780">
    <property type="entry name" value="N-terminal domain of ligase-like"/>
    <property type="match status" value="1"/>
</dbReference>
<dbReference type="InterPro" id="IPR042099">
    <property type="entry name" value="ANL_N_sf"/>
</dbReference>
<name>A0A193GHJ8_9BORD</name>
<evidence type="ECO:0000313" key="5">
    <source>
        <dbReference type="EMBL" id="ANN79063.1"/>
    </source>
</evidence>
<protein>
    <recommendedName>
        <fullName evidence="7">Long-chain fatty acid--CoA ligase</fullName>
    </recommendedName>
</protein>
<dbReference type="Gene3D" id="3.30.300.30">
    <property type="match status" value="1"/>
</dbReference>
<dbReference type="InterPro" id="IPR000873">
    <property type="entry name" value="AMP-dep_synth/lig_dom"/>
</dbReference>
<feature type="domain" description="AMP-dependent synthetase/ligase" evidence="3">
    <location>
        <begin position="22"/>
        <end position="366"/>
    </location>
</feature>
<dbReference type="SUPFAM" id="SSF56801">
    <property type="entry name" value="Acetyl-CoA synthetase-like"/>
    <property type="match status" value="1"/>
</dbReference>
<dbReference type="Pfam" id="PF13193">
    <property type="entry name" value="AMP-binding_C"/>
    <property type="match status" value="1"/>
</dbReference>
<evidence type="ECO:0000259" key="3">
    <source>
        <dbReference type="Pfam" id="PF00501"/>
    </source>
</evidence>
<dbReference type="AlphaFoldDB" id="A0A193GHJ8"/>
<gene>
    <name evidence="5" type="ORF">BAU07_19820</name>
</gene>
<comment type="similarity">
    <text evidence="1">Belongs to the ATP-dependent AMP-binding enzyme family.</text>
</comment>
<dbReference type="Pfam" id="PF00501">
    <property type="entry name" value="AMP-binding"/>
    <property type="match status" value="1"/>
</dbReference>
<dbReference type="OrthoDB" id="9766486at2"/>
<dbReference type="STRING" id="463014.BAU07_19820"/>
<proteinExistence type="inferred from homology"/>
<organism evidence="5 6">
    <name type="scientific">Bordetella flabilis</name>
    <dbReference type="NCBI Taxonomy" id="463014"/>
    <lineage>
        <taxon>Bacteria</taxon>
        <taxon>Pseudomonadati</taxon>
        <taxon>Pseudomonadota</taxon>
        <taxon>Betaproteobacteria</taxon>
        <taxon>Burkholderiales</taxon>
        <taxon>Alcaligenaceae</taxon>
        <taxon>Bordetella</taxon>
    </lineage>
</organism>
<evidence type="ECO:0000256" key="1">
    <source>
        <dbReference type="ARBA" id="ARBA00006432"/>
    </source>
</evidence>
<dbReference type="KEGG" id="bfz:BAU07_19820"/>
<dbReference type="GO" id="GO:0006631">
    <property type="term" value="P:fatty acid metabolic process"/>
    <property type="evidence" value="ECO:0007669"/>
    <property type="project" value="TreeGrafter"/>
</dbReference>
<dbReference type="EMBL" id="CP016172">
    <property type="protein sequence ID" value="ANN79063.1"/>
    <property type="molecule type" value="Genomic_DNA"/>
</dbReference>
<reference evidence="5 6" key="1">
    <citation type="submission" date="2016-06" db="EMBL/GenBank/DDBJ databases">
        <title>Complete genome sequences of Bordetella bronchialis and Bordetella flabilis.</title>
        <authorList>
            <person name="LiPuma J.J."/>
            <person name="Spilker T."/>
        </authorList>
    </citation>
    <scope>NUCLEOTIDE SEQUENCE [LARGE SCALE GENOMIC DNA]</scope>
    <source>
        <strain evidence="5 6">AU10664</strain>
    </source>
</reference>
<dbReference type="InterPro" id="IPR045851">
    <property type="entry name" value="AMP-bd_C_sf"/>
</dbReference>
<sequence>MPLSVPFRSLPPGGTLLDLVKPSDRTALTKDMRHWTCEAICIGAERVAAGLLAAGVRPGDRVVLHLGNGPEILISYLACFRIGAIAAPMNLRYKTLELEAQLMRLRPAAYIGDATHYRLVKDFPHATLDRAMRFVVGEVQDDLAHPWEALKDQGGTVRLPAPDPDGVAVLLSTSGTTGRSKFVAHSQSTLLQATERWKLHGMDPGDVLALFLPMVHVSGLFSSMLCLFNDIAMALSDPANPDGILDTVEMARCTHLFTFPAVAVSLIQRQRARPRDVSSLRCCITAGDVCPDAVQRDFPATFGLPLRTTWASTEGLGCLIGATQPGPGRTAPGVEIKLVDTQGNTVPAGAPGEAIMRGANVALGYWEGPSQLRRFPDGWYPTGDMMRQEEDGSFSFVSRIKDLIIRGGSNISPVEVEQVLLTHPDVAEAGVVGAPDEVLGQRVAALLRLRAGVPASRLADIVPEIAYALADYKLPEVVRAVASLPRNALGKVERHLLLDLATRPIDDHGAMPQPAAGLP</sequence>
<keyword evidence="2" id="KW-0436">Ligase</keyword>
<dbReference type="RefSeq" id="WP_066661376.1">
    <property type="nucleotide sequence ID" value="NZ_CBCSCL010000013.1"/>
</dbReference>
<dbReference type="InterPro" id="IPR025110">
    <property type="entry name" value="AMP-bd_C"/>
</dbReference>
<dbReference type="GO" id="GO:0031956">
    <property type="term" value="F:medium-chain fatty acid-CoA ligase activity"/>
    <property type="evidence" value="ECO:0007669"/>
    <property type="project" value="TreeGrafter"/>
</dbReference>
<evidence type="ECO:0008006" key="7">
    <source>
        <dbReference type="Google" id="ProtNLM"/>
    </source>
</evidence>
<dbReference type="PANTHER" id="PTHR43201">
    <property type="entry name" value="ACYL-COA SYNTHETASE"/>
    <property type="match status" value="1"/>
</dbReference>
<feature type="domain" description="AMP-binding enzyme C-terminal" evidence="4">
    <location>
        <begin position="415"/>
        <end position="491"/>
    </location>
</feature>
<keyword evidence="6" id="KW-1185">Reference proteome</keyword>
<dbReference type="PANTHER" id="PTHR43201:SF5">
    <property type="entry name" value="MEDIUM-CHAIN ACYL-COA LIGASE ACSF2, MITOCHONDRIAL"/>
    <property type="match status" value="1"/>
</dbReference>
<accession>A0A193GHJ8</accession>
<evidence type="ECO:0000313" key="6">
    <source>
        <dbReference type="Proteomes" id="UP000091926"/>
    </source>
</evidence>